<evidence type="ECO:0000313" key="2">
    <source>
        <dbReference type="EMBL" id="ESP04925.1"/>
    </source>
</evidence>
<dbReference type="GeneID" id="20248171"/>
<dbReference type="KEGG" id="lgi:LOTGIDRAFT_229997"/>
<dbReference type="OrthoDB" id="6259646at2759"/>
<dbReference type="Proteomes" id="UP000030746">
    <property type="component" value="Unassembled WGS sequence"/>
</dbReference>
<protein>
    <submittedName>
        <fullName evidence="2">Uncharacterized protein</fullName>
    </submittedName>
</protein>
<feature type="region of interest" description="Disordered" evidence="1">
    <location>
        <begin position="146"/>
        <end position="172"/>
    </location>
</feature>
<feature type="region of interest" description="Disordered" evidence="1">
    <location>
        <begin position="69"/>
        <end position="123"/>
    </location>
</feature>
<dbReference type="EMBL" id="KB199651">
    <property type="protein sequence ID" value="ESP04925.1"/>
    <property type="molecule type" value="Genomic_DNA"/>
</dbReference>
<feature type="compositionally biased region" description="Basic and acidic residues" evidence="1">
    <location>
        <begin position="69"/>
        <end position="113"/>
    </location>
</feature>
<dbReference type="CTD" id="20248171"/>
<dbReference type="RefSeq" id="XP_009044434.1">
    <property type="nucleotide sequence ID" value="XM_009046186.1"/>
</dbReference>
<sequence length="172" mass="20168">MDFEVPADIDLSQCPGLVPTPKNCPVWKKEMIDKKNKDRVEEYVRDILRDREEQKKWKDVPEWKRKVLKQKSDEARAKEKAVKEGRAPPPEISDKPCSQKELLHAGQSHHDDDFVPAAMNIDPEEFESMPPWKQELLTKRKNIPVTFNNEFNPDEEEEPQQQNYDLDVQMAS</sequence>
<dbReference type="AlphaFoldDB" id="V4CR22"/>
<evidence type="ECO:0000256" key="1">
    <source>
        <dbReference type="SAM" id="MobiDB-lite"/>
    </source>
</evidence>
<organism evidence="2 3">
    <name type="scientific">Lottia gigantea</name>
    <name type="common">Giant owl limpet</name>
    <dbReference type="NCBI Taxonomy" id="225164"/>
    <lineage>
        <taxon>Eukaryota</taxon>
        <taxon>Metazoa</taxon>
        <taxon>Spiralia</taxon>
        <taxon>Lophotrochozoa</taxon>
        <taxon>Mollusca</taxon>
        <taxon>Gastropoda</taxon>
        <taxon>Patellogastropoda</taxon>
        <taxon>Lottioidea</taxon>
        <taxon>Lottiidae</taxon>
        <taxon>Lottia</taxon>
    </lineage>
</organism>
<dbReference type="HOGENOM" id="CLU_1557013_0_0_1"/>
<evidence type="ECO:0000313" key="3">
    <source>
        <dbReference type="Proteomes" id="UP000030746"/>
    </source>
</evidence>
<proteinExistence type="predicted"/>
<gene>
    <name evidence="2" type="ORF">LOTGIDRAFT_229997</name>
</gene>
<reference evidence="2 3" key="1">
    <citation type="journal article" date="2013" name="Nature">
        <title>Insights into bilaterian evolution from three spiralian genomes.</title>
        <authorList>
            <person name="Simakov O."/>
            <person name="Marletaz F."/>
            <person name="Cho S.J."/>
            <person name="Edsinger-Gonzales E."/>
            <person name="Havlak P."/>
            <person name="Hellsten U."/>
            <person name="Kuo D.H."/>
            <person name="Larsson T."/>
            <person name="Lv J."/>
            <person name="Arendt D."/>
            <person name="Savage R."/>
            <person name="Osoegawa K."/>
            <person name="de Jong P."/>
            <person name="Grimwood J."/>
            <person name="Chapman J.A."/>
            <person name="Shapiro H."/>
            <person name="Aerts A."/>
            <person name="Otillar R.P."/>
            <person name="Terry A.Y."/>
            <person name="Boore J.L."/>
            <person name="Grigoriev I.V."/>
            <person name="Lindberg D.R."/>
            <person name="Seaver E.C."/>
            <person name="Weisblat D.A."/>
            <person name="Putnam N.H."/>
            <person name="Rokhsar D.S."/>
        </authorList>
    </citation>
    <scope>NUCLEOTIDE SEQUENCE [LARGE SCALE GENOMIC DNA]</scope>
</reference>
<name>V4CR22_LOTGI</name>
<dbReference type="OMA" id="YIQTHIV"/>
<keyword evidence="3" id="KW-1185">Reference proteome</keyword>
<accession>V4CR22</accession>